<dbReference type="SUPFAM" id="SSF53720">
    <property type="entry name" value="ALDH-like"/>
    <property type="match status" value="1"/>
</dbReference>
<dbReference type="Gene3D" id="3.40.605.10">
    <property type="entry name" value="Aldehyde Dehydrogenase, Chain A, domain 1"/>
    <property type="match status" value="1"/>
</dbReference>
<feature type="active site" evidence="2">
    <location>
        <position position="273"/>
    </location>
</feature>
<evidence type="ECO:0000256" key="3">
    <source>
        <dbReference type="RuleBase" id="RU003345"/>
    </source>
</evidence>
<dbReference type="InterPro" id="IPR015590">
    <property type="entry name" value="Aldehyde_DH_dom"/>
</dbReference>
<dbReference type="NCBIfam" id="NF006916">
    <property type="entry name" value="PRK09407.1"/>
    <property type="match status" value="1"/>
</dbReference>
<evidence type="ECO:0000256" key="1">
    <source>
        <dbReference type="ARBA" id="ARBA00023002"/>
    </source>
</evidence>
<dbReference type="AlphaFoldDB" id="A0A6G8KYB9"/>
<dbReference type="PROSITE" id="PS00687">
    <property type="entry name" value="ALDEHYDE_DEHYDR_GLU"/>
    <property type="match status" value="1"/>
</dbReference>
<evidence type="ECO:0000313" key="6">
    <source>
        <dbReference type="Proteomes" id="UP000501518"/>
    </source>
</evidence>
<name>A0A6G8KYB9_9MICO</name>
<evidence type="ECO:0000313" key="5">
    <source>
        <dbReference type="EMBL" id="QIN29575.1"/>
    </source>
</evidence>
<reference evidence="5 6" key="1">
    <citation type="submission" date="2019-02" db="EMBL/GenBank/DDBJ databases">
        <title>Complete Genome Sequence and Methylome Analysis of Brevibacterium luteolum NEB1784.</title>
        <authorList>
            <person name="Fomenkov A."/>
            <person name="Roberts R.J."/>
        </authorList>
    </citation>
    <scope>NUCLEOTIDE SEQUENCE [LARGE SCALE GENOMIC DNA]</scope>
    <source>
        <strain evidence="5 6">NEB1784</strain>
    </source>
</reference>
<sequence>MSTGTDETAPLTDTRAAARPIELPARLREFLAGGPLRDVAGTGAQITVSLPFTGEPLGSFAGATAGDVEAAIARARRAQAAWAARSVRERAAVFLTLHDLVRRNEELLLDVVQAETGKARQHAYDEVLDSYNVCRFTALAAPRTLRPSRRRGAVPGLTRTEVDHAPLGVVGFISPWNYPLSLGANDLVASLIAGNAVVHKPDSQTVLSAVLMRRLAIEAGLPRDLWQLVPGPVEEVSEPLLAGVDGLSFTGSTAAGRAIAEAVAGRLIPAVLELGGKNAMIVCADADMDTAIDCAVRGAFSSAGQLCLSIERIYVVGERYEEFVDRFVAAADSLEQGAAFDYSFELGSLTSTAQVKKVHGHVEQARAAGATVHCGGYLRTAAGPWMYAPTVLTDVTAEAGLFAAEAFGPVVSVYPVADDAEAIAAANSLNVGLNASVISASASHGWEVARQVEAGMVNINEAFAAVWGSIAAPSGGIKDSGLGHRHGTEALLAFTRTRTIARQSLHPLAPSDRLPAARFQQTMTTALAALRALRMR</sequence>
<comment type="similarity">
    <text evidence="3">Belongs to the aldehyde dehydrogenase family.</text>
</comment>
<organism evidence="5 6">
    <name type="scientific">Brevibacterium luteolum</name>
    <dbReference type="NCBI Taxonomy" id="199591"/>
    <lineage>
        <taxon>Bacteria</taxon>
        <taxon>Bacillati</taxon>
        <taxon>Actinomycetota</taxon>
        <taxon>Actinomycetes</taxon>
        <taxon>Micrococcales</taxon>
        <taxon>Brevibacteriaceae</taxon>
        <taxon>Brevibacterium</taxon>
    </lineage>
</organism>
<dbReference type="PANTHER" id="PTHR11699">
    <property type="entry name" value="ALDEHYDE DEHYDROGENASE-RELATED"/>
    <property type="match status" value="1"/>
</dbReference>
<dbReference type="RefSeq" id="WP_165883971.1">
    <property type="nucleotide sequence ID" value="NZ_CP035810.1"/>
</dbReference>
<dbReference type="EMBL" id="CP035810">
    <property type="protein sequence ID" value="QIN29575.1"/>
    <property type="molecule type" value="Genomic_DNA"/>
</dbReference>
<dbReference type="KEGG" id="blut:EW640_10030"/>
<gene>
    <name evidence="5" type="ORF">EW640_10030</name>
</gene>
<dbReference type="InterPro" id="IPR016163">
    <property type="entry name" value="Ald_DH_C"/>
</dbReference>
<dbReference type="GO" id="GO:0016620">
    <property type="term" value="F:oxidoreductase activity, acting on the aldehyde or oxo group of donors, NAD or NADP as acceptor"/>
    <property type="evidence" value="ECO:0007669"/>
    <property type="project" value="InterPro"/>
</dbReference>
<protein>
    <submittedName>
        <fullName evidence="5">Aldehyde dehydrogenase family protein</fullName>
    </submittedName>
</protein>
<dbReference type="InterPro" id="IPR016161">
    <property type="entry name" value="Ald_DH/histidinol_DH"/>
</dbReference>
<dbReference type="Pfam" id="PF00171">
    <property type="entry name" value="Aldedh"/>
    <property type="match status" value="1"/>
</dbReference>
<dbReference type="InterPro" id="IPR016162">
    <property type="entry name" value="Ald_DH_N"/>
</dbReference>
<keyword evidence="1 3" id="KW-0560">Oxidoreductase</keyword>
<dbReference type="Proteomes" id="UP000501518">
    <property type="component" value="Chromosome"/>
</dbReference>
<accession>A0A6G8KYB9</accession>
<dbReference type="InterPro" id="IPR029510">
    <property type="entry name" value="Ald_DH_CS_GLU"/>
</dbReference>
<feature type="domain" description="Aldehyde dehydrogenase" evidence="4">
    <location>
        <begin position="43"/>
        <end position="500"/>
    </location>
</feature>
<dbReference type="Gene3D" id="3.40.309.10">
    <property type="entry name" value="Aldehyde Dehydrogenase, Chain A, domain 2"/>
    <property type="match status" value="1"/>
</dbReference>
<proteinExistence type="inferred from homology"/>
<evidence type="ECO:0000259" key="4">
    <source>
        <dbReference type="Pfam" id="PF00171"/>
    </source>
</evidence>
<evidence type="ECO:0000256" key="2">
    <source>
        <dbReference type="PROSITE-ProRule" id="PRU10007"/>
    </source>
</evidence>